<dbReference type="EMBL" id="JAHBAY010000024">
    <property type="protein sequence ID" value="MBT0774152.1"/>
    <property type="molecule type" value="Genomic_DNA"/>
</dbReference>
<reference evidence="1 2" key="1">
    <citation type="submission" date="2021-05" db="EMBL/GenBank/DDBJ databases">
        <title>Kineosporia and Streptomyces sp. nov. two new marine actinobacteria isolated from Coral.</title>
        <authorList>
            <person name="Buangrab K."/>
            <person name="Sutthacheep M."/>
            <person name="Yeemin T."/>
            <person name="Harunari E."/>
            <person name="Igarashi Y."/>
            <person name="Kanchanasin P."/>
            <person name="Tanasupawat S."/>
            <person name="Phongsopitanun W."/>
        </authorList>
    </citation>
    <scope>NUCLEOTIDE SEQUENCE [LARGE SCALE GENOMIC DNA]</scope>
    <source>
        <strain evidence="1 2">J2-2</strain>
    </source>
</reference>
<dbReference type="SUPFAM" id="SSF52540">
    <property type="entry name" value="P-loop containing nucleoside triphosphate hydrolases"/>
    <property type="match status" value="1"/>
</dbReference>
<dbReference type="Gene3D" id="3.40.50.300">
    <property type="entry name" value="P-loop containing nucleotide triphosphate hydrolases"/>
    <property type="match status" value="1"/>
</dbReference>
<dbReference type="InterPro" id="IPR027417">
    <property type="entry name" value="P-loop_NTPase"/>
</dbReference>
<gene>
    <name evidence="1" type="ORF">KIH74_34725</name>
</gene>
<proteinExistence type="predicted"/>
<name>A0ABS5TTL2_9ACTN</name>
<accession>A0ABS5TTL2</accession>
<evidence type="ECO:0000313" key="2">
    <source>
        <dbReference type="Proteomes" id="UP001197247"/>
    </source>
</evidence>
<organism evidence="1 2">
    <name type="scientific">Kineosporia corallincola</name>
    <dbReference type="NCBI Taxonomy" id="2835133"/>
    <lineage>
        <taxon>Bacteria</taxon>
        <taxon>Bacillati</taxon>
        <taxon>Actinomycetota</taxon>
        <taxon>Actinomycetes</taxon>
        <taxon>Kineosporiales</taxon>
        <taxon>Kineosporiaceae</taxon>
        <taxon>Kineosporia</taxon>
    </lineage>
</organism>
<protein>
    <recommendedName>
        <fullName evidence="3">Thymidylate kinase</fullName>
    </recommendedName>
</protein>
<dbReference type="Proteomes" id="UP001197247">
    <property type="component" value="Unassembled WGS sequence"/>
</dbReference>
<evidence type="ECO:0008006" key="3">
    <source>
        <dbReference type="Google" id="ProtNLM"/>
    </source>
</evidence>
<evidence type="ECO:0000313" key="1">
    <source>
        <dbReference type="EMBL" id="MBT0774152.1"/>
    </source>
</evidence>
<keyword evidence="2" id="KW-1185">Reference proteome</keyword>
<comment type="caution">
    <text evidence="1">The sequence shown here is derived from an EMBL/GenBank/DDBJ whole genome shotgun (WGS) entry which is preliminary data.</text>
</comment>
<sequence>MLLALEGIAGAGKSTIRDHLLTEAHAKGLTVNHIGQFSWLSLPATRTLVKLRAGQPGDYANDVQAAQTDLALHNTFNLVPAMGQGHVLADRFSLSTACLLALSHRQAVAPLVERLAQEPTARPSLTVLLTTDLSLCRQRLAHRESGQRFTEGSAEMADLAQLYREALTHWARFTDLPVLMHPCSSKADLDFLVSACLRQLQEHQ</sequence>
<dbReference type="RefSeq" id="WP_214160691.1">
    <property type="nucleotide sequence ID" value="NZ_JAHBAY010000024.1"/>
</dbReference>